<gene>
    <name evidence="1" type="ORF">AtDm6_0105</name>
</gene>
<dbReference type="Proteomes" id="UP000029448">
    <property type="component" value="Unassembled WGS sequence"/>
</dbReference>
<name>A0A094ZX31_9PROT</name>
<dbReference type="EMBL" id="JOKM01000005">
    <property type="protein sequence ID" value="KGB26536.1"/>
    <property type="molecule type" value="Genomic_DNA"/>
</dbReference>
<dbReference type="PATRIC" id="fig|104102.7.peg.103"/>
<protein>
    <submittedName>
        <fullName evidence="1">Uncharacterized protein</fullName>
    </submittedName>
</protein>
<accession>A0A094ZX31</accession>
<sequence length="37" mass="3854">MMDIVGLTAIGFLVCLAVVKIADMAVSGWLSGDGRRS</sequence>
<evidence type="ECO:0000313" key="2">
    <source>
        <dbReference type="Proteomes" id="UP000029448"/>
    </source>
</evidence>
<comment type="caution">
    <text evidence="1">The sequence shown here is derived from an EMBL/GenBank/DDBJ whole genome shotgun (WGS) entry which is preliminary data.</text>
</comment>
<evidence type="ECO:0000313" key="1">
    <source>
        <dbReference type="EMBL" id="KGB26536.1"/>
    </source>
</evidence>
<proteinExistence type="predicted"/>
<reference evidence="1 2" key="1">
    <citation type="submission" date="2014-06" db="EMBL/GenBank/DDBJ databases">
        <title>Functional and comparative genomic analyses of the Drosophila gut microbiota identify candidate symbiosis factors.</title>
        <authorList>
            <person name="Newell P.D."/>
            <person name="Chaston J.M."/>
            <person name="Douglas A.E."/>
        </authorList>
    </citation>
    <scope>NUCLEOTIDE SEQUENCE [LARGE SCALE GENOMIC DNA]</scope>
    <source>
        <strain evidence="1 2">DmCS_006</strain>
    </source>
</reference>
<dbReference type="AlphaFoldDB" id="A0A094ZX31"/>
<keyword evidence="2" id="KW-1185">Reference proteome</keyword>
<organism evidence="1 2">
    <name type="scientific">Acetobacter tropicalis</name>
    <dbReference type="NCBI Taxonomy" id="104102"/>
    <lineage>
        <taxon>Bacteria</taxon>
        <taxon>Pseudomonadati</taxon>
        <taxon>Pseudomonadota</taxon>
        <taxon>Alphaproteobacteria</taxon>
        <taxon>Acetobacterales</taxon>
        <taxon>Acetobacteraceae</taxon>
        <taxon>Acetobacter</taxon>
    </lineage>
</organism>